<keyword evidence="2" id="KW-0812">Transmembrane</keyword>
<dbReference type="AlphaFoldDB" id="A0A2J6S5G8"/>
<evidence type="ECO:0000256" key="1">
    <source>
        <dbReference type="SAM" id="MobiDB-lite"/>
    </source>
</evidence>
<name>A0A2J6S5G8_HYAVF</name>
<proteinExistence type="predicted"/>
<dbReference type="OrthoDB" id="5342924at2759"/>
<evidence type="ECO:0000313" key="4">
    <source>
        <dbReference type="Proteomes" id="UP000235786"/>
    </source>
</evidence>
<dbReference type="STRING" id="1149755.A0A2J6S5G8"/>
<organism evidence="3 4">
    <name type="scientific">Hyaloscypha variabilis (strain UAMH 11265 / GT02V1 / F)</name>
    <name type="common">Meliniomyces variabilis</name>
    <dbReference type="NCBI Taxonomy" id="1149755"/>
    <lineage>
        <taxon>Eukaryota</taxon>
        <taxon>Fungi</taxon>
        <taxon>Dikarya</taxon>
        <taxon>Ascomycota</taxon>
        <taxon>Pezizomycotina</taxon>
        <taxon>Leotiomycetes</taxon>
        <taxon>Helotiales</taxon>
        <taxon>Hyaloscyphaceae</taxon>
        <taxon>Hyaloscypha</taxon>
        <taxon>Hyaloscypha variabilis</taxon>
    </lineage>
</organism>
<gene>
    <name evidence="3" type="ORF">L207DRAFT_628645</name>
</gene>
<keyword evidence="2" id="KW-0472">Membrane</keyword>
<keyword evidence="2" id="KW-1133">Transmembrane helix</keyword>
<dbReference type="EMBL" id="KZ613939">
    <property type="protein sequence ID" value="PMD46012.1"/>
    <property type="molecule type" value="Genomic_DNA"/>
</dbReference>
<feature type="transmembrane region" description="Helical" evidence="2">
    <location>
        <begin position="258"/>
        <end position="281"/>
    </location>
</feature>
<evidence type="ECO:0000256" key="2">
    <source>
        <dbReference type="SAM" id="Phobius"/>
    </source>
</evidence>
<sequence length="855" mass="93738">MFQSSSRRQRPMSFTPDDDTAYQRTIDGSTVQDAQPSPSPRGVATSDEIDLTSIPLAPNRWSRGVNGNDYTSIDYPTGISTPEVDIKSNNDSSMVDVEFKGLRSYSDIFPLDNGMTPYIEAPKVAISKGLRGNWAKLVPHILAICVSLAVCQLSFRNVYWMDLKPPDQPIAFGLTQGGALNFLQLAAKLHELLILGSISTLVLHAVQVHLTRRSGLPLGMIANAFELGSAQFLRRKSFWSFLWSVDPATGKPFPYWRFWLLSLFSTILVTLAGPSSAIAVIPTLNYFDLQRPFVAPVLPYYVWNVSTELWPTNLTAASLNAPNSGIPCNDPNSLEEQAICPVGGYNDIYDWAATLLFADTDTGTNISFEDASGATRRIVSAQSCNSTFDGRASGVSLNSFISGALTSYWIFAQENFHGIALEAAQPHINIDSQTPIFAPRVEAICNSYSNYYFDPENPDNQTDMVFPTFSGAASAIQVPDWTYKYSRPQNASNFTFVEIPGTGPETPSLGAVLALPLVENINGTWEQTTENLACSIYSSWIPVDAFYEPTVNDQVSYGIRSTMDDTCLDIPVDPVPGRTSINTTIDIDYANAINQPIVFVTGNVPAVLGVLQRFVHNDSTFIPNGVQFQSPIPSVASGVSNVLITDDQARRQRAKLVSTVLVGMITDGLARSVGDGSYPYSASFFLLPNRTSDGTLQGRFVFSSATAGDDEPLNTTDIADTSQWLRLNPTFQRYGYGYHWYGSKTTQFGISVLLVHLVIASAHLTYVLREILWKDRGLPGAWQTIPEFFALAINSGSSEKLQNTCAGISDTRTWNEPVAVREASEGHLEMVLGRNQMLQMPRARAGVRYGTLPKT</sequence>
<accession>A0A2J6S5G8</accession>
<feature type="region of interest" description="Disordered" evidence="1">
    <location>
        <begin position="1"/>
        <end position="48"/>
    </location>
</feature>
<evidence type="ECO:0000313" key="3">
    <source>
        <dbReference type="EMBL" id="PMD46012.1"/>
    </source>
</evidence>
<protein>
    <submittedName>
        <fullName evidence="3">Uncharacterized protein</fullName>
    </submittedName>
</protein>
<keyword evidence="4" id="KW-1185">Reference proteome</keyword>
<feature type="compositionally biased region" description="Polar residues" evidence="1">
    <location>
        <begin position="22"/>
        <end position="36"/>
    </location>
</feature>
<reference evidence="3 4" key="1">
    <citation type="submission" date="2016-04" db="EMBL/GenBank/DDBJ databases">
        <title>A degradative enzymes factory behind the ericoid mycorrhizal symbiosis.</title>
        <authorList>
            <consortium name="DOE Joint Genome Institute"/>
            <person name="Martino E."/>
            <person name="Morin E."/>
            <person name="Grelet G."/>
            <person name="Kuo A."/>
            <person name="Kohler A."/>
            <person name="Daghino S."/>
            <person name="Barry K."/>
            <person name="Choi C."/>
            <person name="Cichocki N."/>
            <person name="Clum A."/>
            <person name="Copeland A."/>
            <person name="Hainaut M."/>
            <person name="Haridas S."/>
            <person name="Labutti K."/>
            <person name="Lindquist E."/>
            <person name="Lipzen A."/>
            <person name="Khouja H.-R."/>
            <person name="Murat C."/>
            <person name="Ohm R."/>
            <person name="Olson A."/>
            <person name="Spatafora J."/>
            <person name="Veneault-Fourrey C."/>
            <person name="Henrissat B."/>
            <person name="Grigoriev I."/>
            <person name="Martin F."/>
            <person name="Perotto S."/>
        </authorList>
    </citation>
    <scope>NUCLEOTIDE SEQUENCE [LARGE SCALE GENOMIC DNA]</scope>
    <source>
        <strain evidence="3 4">F</strain>
    </source>
</reference>
<dbReference type="Proteomes" id="UP000235786">
    <property type="component" value="Unassembled WGS sequence"/>
</dbReference>